<feature type="domain" description="AsmA" evidence="3">
    <location>
        <begin position="4"/>
        <end position="188"/>
    </location>
</feature>
<feature type="region of interest" description="Disordered" evidence="2">
    <location>
        <begin position="950"/>
        <end position="974"/>
    </location>
</feature>
<evidence type="ECO:0000313" key="5">
    <source>
        <dbReference type="Proteomes" id="UP000434052"/>
    </source>
</evidence>
<evidence type="ECO:0000256" key="2">
    <source>
        <dbReference type="SAM" id="MobiDB-lite"/>
    </source>
</evidence>
<accession>A0A6P1ZL13</accession>
<gene>
    <name evidence="4" type="ORF">DQK91_00745</name>
</gene>
<name>A0A6P1ZL13_9BACT</name>
<feature type="region of interest" description="Disordered" evidence="2">
    <location>
        <begin position="1085"/>
        <end position="1106"/>
    </location>
</feature>
<dbReference type="Pfam" id="PF05170">
    <property type="entry name" value="AsmA"/>
    <property type="match status" value="1"/>
</dbReference>
<dbReference type="AlphaFoldDB" id="A0A6P1ZL13"/>
<feature type="compositionally biased region" description="Polar residues" evidence="2">
    <location>
        <begin position="950"/>
        <end position="960"/>
    </location>
</feature>
<dbReference type="EMBL" id="QMIF01000001">
    <property type="protein sequence ID" value="TVM36486.1"/>
    <property type="molecule type" value="Genomic_DNA"/>
</dbReference>
<dbReference type="PANTHER" id="PTHR30441:SF4">
    <property type="entry name" value="PROTEIN ASMA"/>
    <property type="match status" value="1"/>
</dbReference>
<dbReference type="OrthoDB" id="5437768at2"/>
<feature type="coiled-coil region" evidence="1">
    <location>
        <begin position="339"/>
        <end position="366"/>
    </location>
</feature>
<dbReference type="PANTHER" id="PTHR30441">
    <property type="entry name" value="DUF748 DOMAIN-CONTAINING PROTEIN"/>
    <property type="match status" value="1"/>
</dbReference>
<proteinExistence type="predicted"/>
<evidence type="ECO:0000313" key="4">
    <source>
        <dbReference type="EMBL" id="TVM36486.1"/>
    </source>
</evidence>
<protein>
    <recommendedName>
        <fullName evidence="3">AsmA domain-containing protein</fullName>
    </recommendedName>
</protein>
<reference evidence="4 5" key="1">
    <citation type="submission" date="2018-06" db="EMBL/GenBank/DDBJ databases">
        <title>Complete genome of Desulfovibrio marinus P48SEP.</title>
        <authorList>
            <person name="Crispim J.S."/>
            <person name="Vidigal P.M.P."/>
            <person name="Silva L.C.F."/>
            <person name="Araujo L.C."/>
            <person name="Laguardia C.N."/>
            <person name="Dias R.S."/>
            <person name="Sousa M.P."/>
            <person name="Paula S.O."/>
            <person name="Silva C."/>
        </authorList>
    </citation>
    <scope>NUCLEOTIDE SEQUENCE [LARGE SCALE GENOMIC DNA]</scope>
    <source>
        <strain evidence="4 5">P48SEP</strain>
    </source>
</reference>
<dbReference type="InterPro" id="IPR007844">
    <property type="entry name" value="AsmA"/>
</dbReference>
<dbReference type="Proteomes" id="UP000434052">
    <property type="component" value="Unassembled WGS sequence"/>
</dbReference>
<evidence type="ECO:0000259" key="3">
    <source>
        <dbReference type="Pfam" id="PF05170"/>
    </source>
</evidence>
<dbReference type="InterPro" id="IPR052894">
    <property type="entry name" value="AsmA-related"/>
</dbReference>
<organism evidence="4 5">
    <name type="scientific">Oceanidesulfovibrio marinus</name>
    <dbReference type="NCBI Taxonomy" id="370038"/>
    <lineage>
        <taxon>Bacteria</taxon>
        <taxon>Pseudomonadati</taxon>
        <taxon>Thermodesulfobacteriota</taxon>
        <taxon>Desulfovibrionia</taxon>
        <taxon>Desulfovibrionales</taxon>
        <taxon>Desulfovibrionaceae</taxon>
        <taxon>Oceanidesulfovibrio</taxon>
    </lineage>
</organism>
<evidence type="ECO:0000256" key="1">
    <source>
        <dbReference type="SAM" id="Coils"/>
    </source>
</evidence>
<dbReference type="GO" id="GO:0005886">
    <property type="term" value="C:plasma membrane"/>
    <property type="evidence" value="ECO:0007669"/>
    <property type="project" value="TreeGrafter"/>
</dbReference>
<comment type="caution">
    <text evidence="4">The sequence shown here is derived from an EMBL/GenBank/DDBJ whole genome shotgun (WGS) entry which is preliminary data.</text>
</comment>
<sequence length="1106" mass="119741">MIRRILLGLCLSFALLVTLAALVLVLQDGNEYRDKVEGWLSTQVGSDVRIQGDLNLSIYPWLGLRVEAVKVANPQGFGAGSFIRARSAVVRMRLGPLLRRREIVLDRLVLDHPVIELRRKADGRSNWLPLMKRLGMAVEESPPSLVQGEPGRPHRAMPERGWTLRAERMRGISIMGGTVGYLDEATGETLLLDRFSLETGPGIEFDYKVRFRVEESTSGLSGEIALKGECALDPAKPSLKTTGATFTFDGSVPIGEERLAGKVSGVFNFDTAAGLVSLENGVVDTGLAHVEFSVHAPLPVGTLPVSGQVNIAVRDTGILSRLWRDMITDGELQYVQGLKLRAQYRFDEKRVQLEELQAELADMAAHGRGELLLGDVPSASLLLSTGTLALEDLFGGESGMPEWLQALLDKGTAPAIAPLGAVRLNIGADKVSGYGLDLSDVSMDVDMDGKEVRLEADAKNVFGGSVHAKWDVRPGEAALEGSVESLSLAQLGGNLRENKLLTGAEPFPTGTLSCGVHAKGASVRDLLESGGVELSGRIVNGGMAVANGPWQSAWSALELTLSRGRSNGKAGAFSLLATANGVKAWPIGEVDDAGNGPSPYRVQTMRLDVDGVLQKEKGGRLGLGDTKYELTAKGEKGEWSLPGTKRLLQGLGTLNLKSYGQIRLDTAARRLTVSAMTTEGFGLLLKSRGTLDYGEAWKLQASLNLPEFAPRVCMTYLGVEPPANLEPGVLSACLVQAKVEAKPGWLRFKDLNLRLDESVANGEFTLSESGEVDSKWALSFDLSLDAVDADSYLFGHPHPQQKAAPSKPTQWDLDWLKKLRSRGRLRIRELELFDLYYQDVDLILETRNASFSLEPFTASFYNGKLRLGIHGEVADTLAMVVDLELEKFDLFQVLMKLGDVDQMGGETSIVMHMTSTGLSSAQHLRTLSGGGDVMVRNGFYAYFRETTPDTSNAAQRSPLKSLSEKKPEPVKPKRERVVIPVSSAHATIQIRDGIFRNSDFIAKGDSMTAKGSGTMNIPLALLDYTIMVDAKVIPEFPIIIQGPLDDPAVEQGGVGFVETIFTTFRNILTLPFSAMDAISKQARQLKQGLRTPKTEQAPAGSTPADQ</sequence>
<dbReference type="GO" id="GO:0090313">
    <property type="term" value="P:regulation of protein targeting to membrane"/>
    <property type="evidence" value="ECO:0007669"/>
    <property type="project" value="TreeGrafter"/>
</dbReference>
<feature type="compositionally biased region" description="Basic and acidic residues" evidence="2">
    <location>
        <begin position="962"/>
        <end position="974"/>
    </location>
</feature>
<keyword evidence="1" id="KW-0175">Coiled coil</keyword>
<dbReference type="RefSeq" id="WP_144233524.1">
    <property type="nucleotide sequence ID" value="NZ_QMIF01000001.1"/>
</dbReference>